<dbReference type="Pfam" id="PF00589">
    <property type="entry name" value="Phage_integrase"/>
    <property type="match status" value="1"/>
</dbReference>
<dbReference type="GO" id="GO:0006310">
    <property type="term" value="P:DNA recombination"/>
    <property type="evidence" value="ECO:0007669"/>
    <property type="project" value="UniProtKB-KW"/>
</dbReference>
<dbReference type="PANTHER" id="PTHR30349:SF90">
    <property type="entry name" value="TYROSINE RECOMBINASE XERD"/>
    <property type="match status" value="1"/>
</dbReference>
<dbReference type="InterPro" id="IPR002104">
    <property type="entry name" value="Integrase_catalytic"/>
</dbReference>
<dbReference type="GO" id="GO:0003677">
    <property type="term" value="F:DNA binding"/>
    <property type="evidence" value="ECO:0007669"/>
    <property type="project" value="InterPro"/>
</dbReference>
<evidence type="ECO:0000313" key="3">
    <source>
        <dbReference type="EMBL" id="GGJ93765.1"/>
    </source>
</evidence>
<evidence type="ECO:0000259" key="2">
    <source>
        <dbReference type="PROSITE" id="PS51898"/>
    </source>
</evidence>
<dbReference type="AlphaFoldDB" id="A0A917PVM4"/>
<dbReference type="GO" id="GO:0015074">
    <property type="term" value="P:DNA integration"/>
    <property type="evidence" value="ECO:0007669"/>
    <property type="project" value="InterPro"/>
</dbReference>
<keyword evidence="1" id="KW-0233">DNA recombination</keyword>
<evidence type="ECO:0000256" key="1">
    <source>
        <dbReference type="ARBA" id="ARBA00023172"/>
    </source>
</evidence>
<evidence type="ECO:0000313" key="4">
    <source>
        <dbReference type="Proteomes" id="UP000636956"/>
    </source>
</evidence>
<dbReference type="EMBL" id="BMMD01000036">
    <property type="protein sequence ID" value="GGJ93765.1"/>
    <property type="molecule type" value="Genomic_DNA"/>
</dbReference>
<gene>
    <name evidence="3" type="ORF">GCM10011372_35270</name>
</gene>
<proteinExistence type="predicted"/>
<reference evidence="3" key="1">
    <citation type="journal article" date="2014" name="Int. J. Syst. Evol. Microbiol.">
        <title>Complete genome sequence of Corynebacterium casei LMG S-19264T (=DSM 44701T), isolated from a smear-ripened cheese.</title>
        <authorList>
            <consortium name="US DOE Joint Genome Institute (JGI-PGF)"/>
            <person name="Walter F."/>
            <person name="Albersmeier A."/>
            <person name="Kalinowski J."/>
            <person name="Ruckert C."/>
        </authorList>
    </citation>
    <scope>NUCLEOTIDE SEQUENCE</scope>
    <source>
        <strain evidence="3">CGMCC 1.8984</strain>
    </source>
</reference>
<reference evidence="3" key="2">
    <citation type="submission" date="2020-09" db="EMBL/GenBank/DDBJ databases">
        <authorList>
            <person name="Sun Q."/>
            <person name="Zhou Y."/>
        </authorList>
    </citation>
    <scope>NUCLEOTIDE SEQUENCE</scope>
    <source>
        <strain evidence="3">CGMCC 1.8984</strain>
    </source>
</reference>
<comment type="caution">
    <text evidence="3">The sequence shown here is derived from an EMBL/GenBank/DDBJ whole genome shotgun (WGS) entry which is preliminary data.</text>
</comment>
<dbReference type="InterPro" id="IPR013762">
    <property type="entry name" value="Integrase-like_cat_sf"/>
</dbReference>
<protein>
    <submittedName>
        <fullName evidence="3">Integrase/recombinase y4rA</fullName>
    </submittedName>
</protein>
<feature type="domain" description="Tyr recombinase" evidence="2">
    <location>
        <begin position="217"/>
        <end position="398"/>
    </location>
</feature>
<accession>A0A917PVM4</accession>
<dbReference type="InterPro" id="IPR011010">
    <property type="entry name" value="DNA_brk_join_enz"/>
</dbReference>
<dbReference type="PANTHER" id="PTHR30349">
    <property type="entry name" value="PHAGE INTEGRASE-RELATED"/>
    <property type="match status" value="1"/>
</dbReference>
<keyword evidence="4" id="KW-1185">Reference proteome</keyword>
<name>A0A917PVM4_9MICO</name>
<dbReference type="Proteomes" id="UP000636956">
    <property type="component" value="Unassembled WGS sequence"/>
</dbReference>
<dbReference type="PROSITE" id="PS51898">
    <property type="entry name" value="TYR_RECOMBINASE"/>
    <property type="match status" value="1"/>
</dbReference>
<dbReference type="Gene3D" id="1.10.443.10">
    <property type="entry name" value="Intergrase catalytic core"/>
    <property type="match status" value="1"/>
</dbReference>
<dbReference type="SUPFAM" id="SSF56349">
    <property type="entry name" value="DNA breaking-rejoining enzymes"/>
    <property type="match status" value="1"/>
</dbReference>
<sequence>MVKPKSKVVRVRVGGPLASHQPALASILAERGYTPLTRVNHFQVMAHLSQWLAVRGFGVADLTSDRVDEYLTQRQADGYSAFCSRGSIRSLLEVLCSAGAPVTGPDPAPVSAADELLAGYDRFLRHERGLVASTTTAYVLRARRFLDGYGHGAVLHGLDTAAITAAVLREAGTGSAGSAQFFVVALRSFLRYCHLTGLIGTDMSGAALPVTGRRRSVLPRGLTSKQARALLSTCDRRTARGRRDYAVIVLLLRLGLRSREVAALQLEDIDWRAGQIAIHGKGHREDRLPLPADVGQAIAGYLRHGRPNDGPYRDVFLRSLAPQRGLSREAVALIVRRAGIRAGLGSFGPHRLRHTVATDMVAAGIGLGPIGQVLRHSDASSTSIYARVDIEQLRAIARPLHDGGVR</sequence>
<dbReference type="InterPro" id="IPR050090">
    <property type="entry name" value="Tyrosine_recombinase_XerCD"/>
</dbReference>
<organism evidence="3 4">
    <name type="scientific">Agromyces bauzanensis</name>
    <dbReference type="NCBI Taxonomy" id="1308924"/>
    <lineage>
        <taxon>Bacteria</taxon>
        <taxon>Bacillati</taxon>
        <taxon>Actinomycetota</taxon>
        <taxon>Actinomycetes</taxon>
        <taxon>Micrococcales</taxon>
        <taxon>Microbacteriaceae</taxon>
        <taxon>Agromyces</taxon>
    </lineage>
</organism>